<evidence type="ECO:0000256" key="1">
    <source>
        <dbReference type="ARBA" id="ARBA00004141"/>
    </source>
</evidence>
<evidence type="ECO:0000256" key="7">
    <source>
        <dbReference type="ARBA" id="ARBA00023170"/>
    </source>
</evidence>
<keyword evidence="3 11" id="KW-0812">Transmembrane</keyword>
<evidence type="ECO:0000256" key="3">
    <source>
        <dbReference type="ARBA" id="ARBA00022692"/>
    </source>
</evidence>
<evidence type="ECO:0000313" key="15">
    <source>
        <dbReference type="Proteomes" id="UP000594261"/>
    </source>
</evidence>
<evidence type="ECO:0000313" key="14">
    <source>
        <dbReference type="EnsemblPlants" id="QL02p096374:mrna"/>
    </source>
</evidence>
<protein>
    <recommendedName>
        <fullName evidence="16">Glutamate receptor</fullName>
    </recommendedName>
</protein>
<dbReference type="FunFam" id="3.40.190.10:FF:000195">
    <property type="entry name" value="Glutamate receptor 2.7"/>
    <property type="match status" value="1"/>
</dbReference>
<dbReference type="EnsemblPlants" id="QL02p096374:mrna">
    <property type="protein sequence ID" value="QL02p096374:mrna"/>
    <property type="gene ID" value="QL02p096374"/>
</dbReference>
<dbReference type="Gene3D" id="3.40.50.2300">
    <property type="match status" value="2"/>
</dbReference>
<keyword evidence="5" id="KW-0406">Ion transport</keyword>
<proteinExistence type="predicted"/>
<dbReference type="Gramene" id="QL02p096374:mrna">
    <property type="protein sequence ID" value="QL02p096374:mrna"/>
    <property type="gene ID" value="QL02p096374"/>
</dbReference>
<dbReference type="InterPro" id="IPR028082">
    <property type="entry name" value="Peripla_BP_I"/>
</dbReference>
<evidence type="ECO:0000256" key="8">
    <source>
        <dbReference type="ARBA" id="ARBA00023180"/>
    </source>
</evidence>
<dbReference type="PRINTS" id="PR00248">
    <property type="entry name" value="GPCRMGR"/>
</dbReference>
<dbReference type="Proteomes" id="UP000594261">
    <property type="component" value="Chromosome 2"/>
</dbReference>
<name>A0A7N2R098_QUELO</name>
<keyword evidence="9" id="KW-1071">Ligand-gated ion channel</keyword>
<keyword evidence="8" id="KW-0325">Glycoprotein</keyword>
<keyword evidence="4 11" id="KW-1133">Transmembrane helix</keyword>
<evidence type="ECO:0000259" key="13">
    <source>
        <dbReference type="SMART" id="SM00079"/>
    </source>
</evidence>
<evidence type="ECO:0008006" key="16">
    <source>
        <dbReference type="Google" id="ProtNLM"/>
    </source>
</evidence>
<dbReference type="FunFam" id="3.40.190.10:FF:000291">
    <property type="entry name" value="Glutamate receptor"/>
    <property type="match status" value="1"/>
</dbReference>
<dbReference type="FunFam" id="3.40.50.2300:FF:000081">
    <property type="entry name" value="Glutamate receptor"/>
    <property type="match status" value="1"/>
</dbReference>
<evidence type="ECO:0000256" key="9">
    <source>
        <dbReference type="ARBA" id="ARBA00023286"/>
    </source>
</evidence>
<dbReference type="SMART" id="SM00062">
    <property type="entry name" value="PBPb"/>
    <property type="match status" value="1"/>
</dbReference>
<keyword evidence="2" id="KW-0813">Transport</keyword>
<dbReference type="CDD" id="cd19990">
    <property type="entry name" value="PBP1_GABAb_receptor_plant"/>
    <property type="match status" value="1"/>
</dbReference>
<dbReference type="PANTHER" id="PTHR34836">
    <property type="entry name" value="OS06G0188250 PROTEIN"/>
    <property type="match status" value="1"/>
</dbReference>
<dbReference type="GO" id="GO:0016020">
    <property type="term" value="C:membrane"/>
    <property type="evidence" value="ECO:0007669"/>
    <property type="project" value="UniProtKB-SubCell"/>
</dbReference>
<feature type="transmembrane region" description="Helical" evidence="11">
    <location>
        <begin position="627"/>
        <end position="648"/>
    </location>
</feature>
<sequence length="748" mass="83929">MKNKEVQSIIGPQSSAQARFVIELGRKAQVPIISFSATSPSLSPSQNPFFIRTTHDDSAQVKAIVDIVKAFGWWEIVLIYEDTDYGNGIIPYMLDALQEIDTRVSYRSEIHPSSNNTEISEELNKLKANHTRIFLVHMTASLGSKLFALAKNAGMMSEGYAWILTEGLSSLLDPMSSKVMDSMQGVLGIRPCLPPSKQLEDFERKWKRNLTSIRTKSKSNTSLNFFGLWAYDTIWALAMAVEKASMVHSTFLKQNTSNNNVDLAALGIFEMGTRLRDTIQSTKFQGLSGNFHLVKGQLEPSAFELFNVIGRTERIIGYWTGNRGFSLDLNDTREEAYSTSKDKLKQPIWPGYTTDQPTKLRIGVPIRNGFEEFLKVEWHSSTDDKPSISGFVIDVFHAVQEALPFPLPHEFIPYMNKDRQINGTYDKLLYQIKNQVFDMVVGDTTIVANRSLYVDFTLPYTESGVSMVVLVKDDKSKNLWIFLKPLSINLWLTTGAAFIFTDFHESQLKPYSTSEEYHEALSKGTHNGGVAAIFDEIPYIKIFLAKYCSRYTMVGPTYKTDGFGFAFRQGSPLVPHISRAILNVTQDTDKIGAIEQKYFGSQTTCEDQSATISSHGPSLGVDNFRGLFLIAGIASVVSLLVYVFNFFYSHWSTLSNNNPANSCWSKLVEMAKHFDKKDLQTFQREESRVHVVASPNVFEPSPSIDDMQIHSRNSIEGTYDAVIHHDNVSLSSSSRHGDASMPDVPNSS</sequence>
<evidence type="ECO:0000256" key="4">
    <source>
        <dbReference type="ARBA" id="ARBA00022989"/>
    </source>
</evidence>
<keyword evidence="6 11" id="KW-0472">Membrane</keyword>
<reference evidence="14" key="2">
    <citation type="submission" date="2021-01" db="UniProtKB">
        <authorList>
            <consortium name="EnsemblPlants"/>
        </authorList>
    </citation>
    <scope>IDENTIFICATION</scope>
</reference>
<dbReference type="Gene3D" id="3.40.190.10">
    <property type="entry name" value="Periplasmic binding protein-like II"/>
    <property type="match status" value="2"/>
</dbReference>
<keyword evidence="15" id="KW-1185">Reference proteome</keyword>
<evidence type="ECO:0000256" key="2">
    <source>
        <dbReference type="ARBA" id="ARBA00022448"/>
    </source>
</evidence>
<evidence type="ECO:0000259" key="12">
    <source>
        <dbReference type="SMART" id="SM00062"/>
    </source>
</evidence>
<evidence type="ECO:0000256" key="10">
    <source>
        <dbReference type="ARBA" id="ARBA00023303"/>
    </source>
</evidence>
<dbReference type="InterPro" id="IPR000337">
    <property type="entry name" value="GPCR_3"/>
</dbReference>
<dbReference type="InParanoid" id="A0A7N2R098"/>
<dbReference type="SMART" id="SM00079">
    <property type="entry name" value="PBPe"/>
    <property type="match status" value="1"/>
</dbReference>
<dbReference type="OMA" id="STSEEYH"/>
<dbReference type="AlphaFoldDB" id="A0A7N2R098"/>
<dbReference type="SUPFAM" id="SSF53822">
    <property type="entry name" value="Periplasmic binding protein-like I"/>
    <property type="match status" value="1"/>
</dbReference>
<dbReference type="Pfam" id="PF01094">
    <property type="entry name" value="ANF_receptor"/>
    <property type="match status" value="1"/>
</dbReference>
<dbReference type="PANTHER" id="PTHR34836:SF7">
    <property type="entry name" value="RECEPTOR LIGAND BINDING REGION DOMAIN-CONTAINING PROTEIN"/>
    <property type="match status" value="1"/>
</dbReference>
<dbReference type="GO" id="GO:0004930">
    <property type="term" value="F:G protein-coupled receptor activity"/>
    <property type="evidence" value="ECO:0007669"/>
    <property type="project" value="InterPro"/>
</dbReference>
<accession>A0A7N2R098</accession>
<dbReference type="InterPro" id="IPR001320">
    <property type="entry name" value="Iontro_rcpt_C"/>
</dbReference>
<reference evidence="15" key="1">
    <citation type="journal article" date="2016" name="G3 (Bethesda)">
        <title>First Draft Assembly and Annotation of the Genome of a California Endemic Oak Quercus lobata Nee (Fagaceae).</title>
        <authorList>
            <person name="Sork V.L."/>
            <person name="Fitz-Gibbon S.T."/>
            <person name="Puiu D."/>
            <person name="Crepeau M."/>
            <person name="Gugger P.F."/>
            <person name="Sherman R."/>
            <person name="Stevens K."/>
            <person name="Langley C.H."/>
            <person name="Pellegrini M."/>
            <person name="Salzberg S.L."/>
        </authorList>
    </citation>
    <scope>NUCLEOTIDE SEQUENCE [LARGE SCALE GENOMIC DNA]</scope>
    <source>
        <strain evidence="15">cv. SW786</strain>
    </source>
</reference>
<dbReference type="Pfam" id="PF00497">
    <property type="entry name" value="SBP_bac_3"/>
    <property type="match status" value="1"/>
</dbReference>
<comment type="subcellular location">
    <subcellularLocation>
        <location evidence="1">Membrane</location>
        <topology evidence="1">Multi-pass membrane protein</topology>
    </subcellularLocation>
</comment>
<feature type="domain" description="Solute-binding protein family 3/N-terminal" evidence="12">
    <location>
        <begin position="359"/>
        <end position="602"/>
    </location>
</feature>
<dbReference type="CDD" id="cd13686">
    <property type="entry name" value="GluR_Plant"/>
    <property type="match status" value="1"/>
</dbReference>
<organism evidence="14 15">
    <name type="scientific">Quercus lobata</name>
    <name type="common">Valley oak</name>
    <dbReference type="NCBI Taxonomy" id="97700"/>
    <lineage>
        <taxon>Eukaryota</taxon>
        <taxon>Viridiplantae</taxon>
        <taxon>Streptophyta</taxon>
        <taxon>Embryophyta</taxon>
        <taxon>Tracheophyta</taxon>
        <taxon>Spermatophyta</taxon>
        <taxon>Magnoliopsida</taxon>
        <taxon>eudicotyledons</taxon>
        <taxon>Gunneridae</taxon>
        <taxon>Pentapetalae</taxon>
        <taxon>rosids</taxon>
        <taxon>fabids</taxon>
        <taxon>Fagales</taxon>
        <taxon>Fagaceae</taxon>
        <taxon>Quercus</taxon>
    </lineage>
</organism>
<dbReference type="InterPro" id="IPR044440">
    <property type="entry name" value="GABAb_receptor_plant_PBP1"/>
</dbReference>
<keyword evidence="10" id="KW-0407">Ion channel</keyword>
<dbReference type="GO" id="GO:0015276">
    <property type="term" value="F:ligand-gated monoatomic ion channel activity"/>
    <property type="evidence" value="ECO:0007669"/>
    <property type="project" value="InterPro"/>
</dbReference>
<feature type="domain" description="Ionotropic glutamate receptor C-terminal" evidence="13">
    <location>
        <begin position="361"/>
        <end position="601"/>
    </location>
</feature>
<dbReference type="SUPFAM" id="SSF53850">
    <property type="entry name" value="Periplasmic binding protein-like II"/>
    <property type="match status" value="1"/>
</dbReference>
<evidence type="ECO:0000256" key="6">
    <source>
        <dbReference type="ARBA" id="ARBA00023136"/>
    </source>
</evidence>
<evidence type="ECO:0000256" key="5">
    <source>
        <dbReference type="ARBA" id="ARBA00023065"/>
    </source>
</evidence>
<dbReference type="InterPro" id="IPR015683">
    <property type="entry name" value="Ionotropic_Glu_rcpt"/>
</dbReference>
<keyword evidence="7" id="KW-0675">Receptor</keyword>
<dbReference type="InterPro" id="IPR001828">
    <property type="entry name" value="ANF_lig-bd_rcpt"/>
</dbReference>
<dbReference type="InterPro" id="IPR001638">
    <property type="entry name" value="Solute-binding_3/MltF_N"/>
</dbReference>
<evidence type="ECO:0000256" key="11">
    <source>
        <dbReference type="SAM" id="Phobius"/>
    </source>
</evidence>